<evidence type="ECO:0000259" key="2">
    <source>
        <dbReference type="Pfam" id="PF00288"/>
    </source>
</evidence>
<dbReference type="OrthoDB" id="85822at2157"/>
<dbReference type="EMBL" id="CP002363">
    <property type="protein sequence ID" value="ADV65049.1"/>
    <property type="molecule type" value="Genomic_DNA"/>
</dbReference>
<dbReference type="InterPro" id="IPR012043">
    <property type="entry name" value="PoK"/>
</dbReference>
<evidence type="ECO:0000313" key="3">
    <source>
        <dbReference type="EMBL" id="ADV65049.1"/>
    </source>
</evidence>
<keyword evidence="4" id="KW-1185">Reference proteome</keyword>
<name>E8R973_DESM0</name>
<dbReference type="Pfam" id="PF00288">
    <property type="entry name" value="GHMP_kinases_N"/>
    <property type="match status" value="1"/>
</dbReference>
<dbReference type="UniPathway" id="UPA00241"/>
<comment type="catalytic activity">
    <reaction evidence="1">
        <text>(R)-pantoate + ATP = (R)-4-phosphopantoate + ADP + H(+)</text>
        <dbReference type="Rhea" id="RHEA:28246"/>
        <dbReference type="ChEBI" id="CHEBI:15378"/>
        <dbReference type="ChEBI" id="CHEBI:15980"/>
        <dbReference type="ChEBI" id="CHEBI:30616"/>
        <dbReference type="ChEBI" id="CHEBI:61294"/>
        <dbReference type="ChEBI" id="CHEBI:456216"/>
        <dbReference type="EC" id="2.7.1.169"/>
    </reaction>
</comment>
<keyword evidence="1" id="KW-0808">Transferase</keyword>
<evidence type="ECO:0000313" key="4">
    <source>
        <dbReference type="Proteomes" id="UP000001068"/>
    </source>
</evidence>
<comment type="function">
    <text evidence="1">Phosphorylates (R)-pantoate to form (R)-4-phosphopantoate in the CoA biosynthesis pathway.</text>
</comment>
<gene>
    <name evidence="3" type="ordered locus">Desmu_0744</name>
</gene>
<dbReference type="eggNOG" id="arCOG04263">
    <property type="taxonomic scope" value="Archaea"/>
</dbReference>
<dbReference type="GO" id="GO:0005524">
    <property type="term" value="F:ATP binding"/>
    <property type="evidence" value="ECO:0007669"/>
    <property type="project" value="UniProtKB-KW"/>
</dbReference>
<accession>E8R973</accession>
<dbReference type="InterPro" id="IPR020568">
    <property type="entry name" value="Ribosomal_Su5_D2-typ_SF"/>
</dbReference>
<keyword evidence="1 3" id="KW-0418">Kinase</keyword>
<dbReference type="GeneID" id="10153439"/>
<organism evidence="3 4">
    <name type="scientific">Desulfurococcus mucosus (strain ATCC 35584 / DSM 2162 / JCM 9187 / O7/1)</name>
    <dbReference type="NCBI Taxonomy" id="765177"/>
    <lineage>
        <taxon>Archaea</taxon>
        <taxon>Thermoproteota</taxon>
        <taxon>Thermoprotei</taxon>
        <taxon>Desulfurococcales</taxon>
        <taxon>Desulfurococcaceae</taxon>
        <taxon>Desulfurococcus</taxon>
    </lineage>
</organism>
<dbReference type="HOGENOM" id="CLU_081191_1_0_2"/>
<comment type="similarity">
    <text evidence="1">Belongs to the GHMP kinase family. PoK subfamily.</text>
</comment>
<dbReference type="SUPFAM" id="SSF54211">
    <property type="entry name" value="Ribosomal protein S5 domain 2-like"/>
    <property type="match status" value="1"/>
</dbReference>
<keyword evidence="1" id="KW-0547">Nucleotide-binding</keyword>
<keyword evidence="1" id="KW-0173">Coenzyme A biosynthesis</keyword>
<dbReference type="KEGG" id="dmu:Desmu_0744"/>
<dbReference type="STRING" id="765177.Desmu_0744"/>
<comment type="pathway">
    <text evidence="1">Cofactor biosynthesis; coenzyme A biosynthesis.</text>
</comment>
<dbReference type="RefSeq" id="WP_013562271.1">
    <property type="nucleotide sequence ID" value="NC_014961.1"/>
</dbReference>
<dbReference type="GO" id="GO:0016301">
    <property type="term" value="F:kinase activity"/>
    <property type="evidence" value="ECO:0007669"/>
    <property type="project" value="UniProtKB-UniRule"/>
</dbReference>
<proteinExistence type="inferred from homology"/>
<reference evidence="4" key="1">
    <citation type="submission" date="2010-11" db="EMBL/GenBank/DDBJ databases">
        <title>The complete genome of Desulfurococcus mucosus DSM 2162.</title>
        <authorList>
            <consortium name="US DOE Joint Genome Institute (JGI-PGF)"/>
            <person name="Lucas S."/>
            <person name="Copeland A."/>
            <person name="Lapidus A."/>
            <person name="Bruce D."/>
            <person name="Goodwin L."/>
            <person name="Pitluck S."/>
            <person name="Kyrpides N."/>
            <person name="Mavromatis K."/>
            <person name="Pagani I."/>
            <person name="Ivanova N."/>
            <person name="Ovchinnikova G."/>
            <person name="Chertkov O."/>
            <person name="Held B."/>
            <person name="Brettin T."/>
            <person name="Detter J.C."/>
            <person name="Tapia R."/>
            <person name="Han C."/>
            <person name="Land M."/>
            <person name="Hauser L."/>
            <person name="Markowitz V."/>
            <person name="Cheng J.-F."/>
            <person name="Hugenholtz P."/>
            <person name="Woyke T."/>
            <person name="Wu D."/>
            <person name="Wirth R."/>
            <person name="Bilek Y."/>
            <person name="Hader T."/>
            <person name="Klenk H.-P."/>
            <person name="Eisen J.A."/>
        </authorList>
    </citation>
    <scope>NUCLEOTIDE SEQUENCE [LARGE SCALE GENOMIC DNA]</scope>
    <source>
        <strain evidence="4">ATCC 35584 / DSM 2162 / JCM 9187 / O7/1</strain>
    </source>
</reference>
<dbReference type="PANTHER" id="PTHR42282:SF1">
    <property type="entry name" value="PANTOATE KINASE"/>
    <property type="match status" value="1"/>
</dbReference>
<protein>
    <recommendedName>
        <fullName evidence="1">Pantoate kinase</fullName>
        <shortName evidence="1">PoK</shortName>
        <ecNumber evidence="1">2.7.1.169</ecNumber>
    </recommendedName>
</protein>
<dbReference type="InterPro" id="IPR006204">
    <property type="entry name" value="GHMP_kinase_N_dom"/>
</dbReference>
<dbReference type="HAMAP" id="MF_02223">
    <property type="entry name" value="Pantoate_kinase"/>
    <property type="match status" value="1"/>
</dbReference>
<dbReference type="PANTHER" id="PTHR42282">
    <property type="entry name" value="PANTOATE KINASE-RELATED"/>
    <property type="match status" value="1"/>
</dbReference>
<dbReference type="Proteomes" id="UP000001068">
    <property type="component" value="Chromosome"/>
</dbReference>
<dbReference type="AlphaFoldDB" id="E8R973"/>
<evidence type="ECO:0000256" key="1">
    <source>
        <dbReference type="HAMAP-Rule" id="MF_02223"/>
    </source>
</evidence>
<reference evidence="3 4" key="2">
    <citation type="journal article" date="2011" name="Stand. Genomic Sci.">
        <title>Complete genome sequence of Desulfurococcus mucosus type strain (O7/1).</title>
        <authorList>
            <person name="Wirth R."/>
            <person name="Chertkov O."/>
            <person name="Held B."/>
            <person name="Lapidus A."/>
            <person name="Nolan M."/>
            <person name="Lucas S."/>
            <person name="Hammon N."/>
            <person name="Deshpande S."/>
            <person name="Cheng J.F."/>
            <person name="Tapia R."/>
            <person name="Han C."/>
            <person name="Goodwin L."/>
            <person name="Pitluck S."/>
            <person name="Liolios K."/>
            <person name="Ioanna P."/>
            <person name="Ivanova N."/>
            <person name="Mavromatis K."/>
            <person name="Mikhailova N."/>
            <person name="Pati A."/>
            <person name="Chen A."/>
            <person name="Palaniappan K."/>
            <person name="Land M."/>
            <person name="Hauser L."/>
            <person name="Chang Y.J."/>
            <person name="Jeffries C.D."/>
            <person name="Bilek Y."/>
            <person name="Hader T."/>
            <person name="Rohde M."/>
            <person name="Spring S."/>
            <person name="Sikorski J."/>
            <person name="Goker M."/>
            <person name="Woyke T."/>
            <person name="Bristow J."/>
            <person name="Eisen J.A."/>
            <person name="Markowitz V."/>
            <person name="Hugenholtz P."/>
            <person name="Kyrpides N.C."/>
            <person name="Klenk H.P."/>
        </authorList>
    </citation>
    <scope>NUCLEOTIDE SEQUENCE [LARGE SCALE GENOMIC DNA]</scope>
    <source>
        <strain evidence="4">ATCC 35584 / DSM 2162 / JCM 9187 / O7/1</strain>
    </source>
</reference>
<feature type="domain" description="GHMP kinase N-terminal" evidence="2">
    <location>
        <begin position="66"/>
        <end position="134"/>
    </location>
</feature>
<keyword evidence="1" id="KW-0067">ATP-binding</keyword>
<dbReference type="GO" id="GO:0015937">
    <property type="term" value="P:coenzyme A biosynthetic process"/>
    <property type="evidence" value="ECO:0007669"/>
    <property type="project" value="UniProtKB-UniRule"/>
</dbReference>
<dbReference type="EC" id="2.7.1.169" evidence="1"/>
<sequence length="293" mass="31753">MRVKVPLHVSGLWIPFKSENPLETGSYGAGLNLDLYMEAEATAGDCGIRVNNETVLRDQSLEICSGGPGVSVGAYSPVSLGSGFGLSAGLLIAHALAAYRAKGLPSLRAFQVAHVLEVKYSTGLGDVLSEYTGGFAIRLKPGAPGVGVAHRVMLPENPVLVVGELPYREPTHMMLSRISSSLYSEAFSYYRRIVETEDLHEFFTYSQAFTRRIFDYSTVDKVLQGVKGVVSFYLKKAALVIWVEDEYALEVSELLGSKGVKVFTTRVSSRGVTVEYSTKSPAKREPANQGETG</sequence>